<dbReference type="EMBL" id="BARS01037724">
    <property type="protein sequence ID" value="GAG15089.1"/>
    <property type="molecule type" value="Genomic_DNA"/>
</dbReference>
<comment type="caution">
    <text evidence="1">The sequence shown here is derived from an EMBL/GenBank/DDBJ whole genome shotgun (WGS) entry which is preliminary data.</text>
</comment>
<dbReference type="AlphaFoldDB" id="X0VAE4"/>
<reference evidence="1" key="1">
    <citation type="journal article" date="2014" name="Front. Microbiol.">
        <title>High frequency of phylogenetically diverse reductive dehalogenase-homologous genes in deep subseafloor sedimentary metagenomes.</title>
        <authorList>
            <person name="Kawai M."/>
            <person name="Futagami T."/>
            <person name="Toyoda A."/>
            <person name="Takaki Y."/>
            <person name="Nishi S."/>
            <person name="Hori S."/>
            <person name="Arai W."/>
            <person name="Tsubouchi T."/>
            <person name="Morono Y."/>
            <person name="Uchiyama I."/>
            <person name="Ito T."/>
            <person name="Fujiyama A."/>
            <person name="Inagaki F."/>
            <person name="Takami H."/>
        </authorList>
    </citation>
    <scope>NUCLEOTIDE SEQUENCE</scope>
    <source>
        <strain evidence="1">Expedition CK06-06</strain>
    </source>
</reference>
<organism evidence="1">
    <name type="scientific">marine sediment metagenome</name>
    <dbReference type="NCBI Taxonomy" id="412755"/>
    <lineage>
        <taxon>unclassified sequences</taxon>
        <taxon>metagenomes</taxon>
        <taxon>ecological metagenomes</taxon>
    </lineage>
</organism>
<proteinExistence type="predicted"/>
<name>X0VAE4_9ZZZZ</name>
<sequence>MANVDSVFGARIAQVLGSPYSGKVNAYTVLATDAVALFVGDFVKLTGLSAPNEQGVQFPVVAQAAATNTLVGVVVGFKPDPNNLSNIYRTASTLRTVYVADDPYELFEIQASSDAAIIAADI</sequence>
<evidence type="ECO:0000313" key="1">
    <source>
        <dbReference type="EMBL" id="GAG15089.1"/>
    </source>
</evidence>
<gene>
    <name evidence="1" type="ORF">S01H1_57807</name>
</gene>
<feature type="non-terminal residue" evidence="1">
    <location>
        <position position="122"/>
    </location>
</feature>
<protein>
    <submittedName>
        <fullName evidence="1">Uncharacterized protein</fullName>
    </submittedName>
</protein>
<accession>X0VAE4</accession>